<evidence type="ECO:0000313" key="3">
    <source>
        <dbReference type="EMBL" id="KAF1385933.1"/>
    </source>
</evidence>
<feature type="compositionally biased region" description="Basic and acidic residues" evidence="1">
    <location>
        <begin position="137"/>
        <end position="148"/>
    </location>
</feature>
<feature type="transmembrane region" description="Helical" evidence="2">
    <location>
        <begin position="330"/>
        <end position="351"/>
    </location>
</feature>
<accession>A0A6A5F9B2</accession>
<evidence type="ECO:0000256" key="1">
    <source>
        <dbReference type="SAM" id="MobiDB-lite"/>
    </source>
</evidence>
<feature type="compositionally biased region" description="Basic and acidic residues" evidence="1">
    <location>
        <begin position="278"/>
        <end position="288"/>
    </location>
</feature>
<protein>
    <submittedName>
        <fullName evidence="3">Uncharacterized protein</fullName>
    </submittedName>
</protein>
<name>A0A6A5F9B2_PERFL</name>
<feature type="compositionally biased region" description="Polar residues" evidence="1">
    <location>
        <begin position="266"/>
        <end position="277"/>
    </location>
</feature>
<proteinExistence type="predicted"/>
<feature type="compositionally biased region" description="Polar residues" evidence="1">
    <location>
        <begin position="103"/>
        <end position="134"/>
    </location>
</feature>
<gene>
    <name evidence="3" type="ORF">PFLUV_G00112910</name>
</gene>
<feature type="compositionally biased region" description="Low complexity" evidence="1">
    <location>
        <begin position="171"/>
        <end position="198"/>
    </location>
</feature>
<keyword evidence="2" id="KW-0812">Transmembrane</keyword>
<dbReference type="OrthoDB" id="8964578at2759"/>
<evidence type="ECO:0000313" key="4">
    <source>
        <dbReference type="Proteomes" id="UP000465112"/>
    </source>
</evidence>
<evidence type="ECO:0000256" key="2">
    <source>
        <dbReference type="SAM" id="Phobius"/>
    </source>
</evidence>
<dbReference type="EMBL" id="VHII01000009">
    <property type="protein sequence ID" value="KAF1385933.1"/>
    <property type="molecule type" value="Genomic_DNA"/>
</dbReference>
<dbReference type="AlphaFoldDB" id="A0A6A5F9B2"/>
<feature type="compositionally biased region" description="Low complexity" evidence="1">
    <location>
        <begin position="75"/>
        <end position="96"/>
    </location>
</feature>
<organism evidence="3 4">
    <name type="scientific">Perca fluviatilis</name>
    <name type="common">European perch</name>
    <dbReference type="NCBI Taxonomy" id="8168"/>
    <lineage>
        <taxon>Eukaryota</taxon>
        <taxon>Metazoa</taxon>
        <taxon>Chordata</taxon>
        <taxon>Craniata</taxon>
        <taxon>Vertebrata</taxon>
        <taxon>Euteleostomi</taxon>
        <taxon>Actinopterygii</taxon>
        <taxon>Neopterygii</taxon>
        <taxon>Teleostei</taxon>
        <taxon>Neoteleostei</taxon>
        <taxon>Acanthomorphata</taxon>
        <taxon>Eupercaria</taxon>
        <taxon>Perciformes</taxon>
        <taxon>Percoidei</taxon>
        <taxon>Percidae</taxon>
        <taxon>Percinae</taxon>
        <taxon>Perca</taxon>
    </lineage>
</organism>
<feature type="region of interest" description="Disordered" evidence="1">
    <location>
        <begin position="71"/>
        <end position="318"/>
    </location>
</feature>
<comment type="caution">
    <text evidence="3">The sequence shown here is derived from an EMBL/GenBank/DDBJ whole genome shotgun (WGS) entry which is preliminary data.</text>
</comment>
<keyword evidence="2" id="KW-0472">Membrane</keyword>
<dbReference type="Proteomes" id="UP000465112">
    <property type="component" value="Chromosome 9"/>
</dbReference>
<sequence>MLPGIVLKLPFLKVWHRTVNEGERESPRRDETRFVLVIFLLCSRRTEMMGTKVWIALCALLLINSGSADQNGEFAADSSAPKSASSSQAAPTAPESVPGSTVDPISSTTLSKPSSRDTSCLSSNTTTKGETISATPEPKRVNDTKTHSPSEAALPETNVTIQPSVPPESHAPATDTPLTPTAAVPAPTTHPTTVDTPTTTPPTTHPAALPPDSSTPSNQPTHNVTHPSTPVPTPKPETTTTTVVAQASSTSSTSSSQKPPNSESPTLTSPRHTSQSDGHPETSSEAHLKSTINPPSSPSAQANPRAETPSQLNVGGDPTMVHDSPTLDPLLAGLVSAFIITAVIITLLLFLKLRQRDNRPEFRRLQDLPMDDMMEDTPLSMYSY</sequence>
<keyword evidence="4" id="KW-1185">Reference proteome</keyword>
<feature type="compositionally biased region" description="Low complexity" evidence="1">
    <location>
        <begin position="236"/>
        <end position="265"/>
    </location>
</feature>
<keyword evidence="2" id="KW-1133">Transmembrane helix</keyword>
<reference evidence="3 4" key="1">
    <citation type="submission" date="2019-06" db="EMBL/GenBank/DDBJ databases">
        <title>A chromosome-scale genome assembly of the European perch, Perca fluviatilis.</title>
        <authorList>
            <person name="Roques C."/>
            <person name="Zahm M."/>
            <person name="Cabau C."/>
            <person name="Klopp C."/>
            <person name="Bouchez O."/>
            <person name="Donnadieu C."/>
            <person name="Kuhl H."/>
            <person name="Gislard M."/>
            <person name="Guendouz S."/>
            <person name="Journot L."/>
            <person name="Haffray P."/>
            <person name="Bestin A."/>
            <person name="Morvezen R."/>
            <person name="Feron R."/>
            <person name="Wen M."/>
            <person name="Jouanno E."/>
            <person name="Herpin A."/>
            <person name="Schartl M."/>
            <person name="Postlethwait J."/>
            <person name="Schaerlinger B."/>
            <person name="Chardard D."/>
            <person name="Lecocq T."/>
            <person name="Poncet C."/>
            <person name="Jaffrelo L."/>
            <person name="Lampietro C."/>
            <person name="Guiguen Y."/>
        </authorList>
    </citation>
    <scope>NUCLEOTIDE SEQUENCE [LARGE SCALE GENOMIC DNA]</scope>
    <source>
        <tissue evidence="3">Blood</tissue>
    </source>
</reference>